<dbReference type="RefSeq" id="WP_231002472.1">
    <property type="nucleotide sequence ID" value="NZ_JAJNEC010000003.1"/>
</dbReference>
<dbReference type="Proteomes" id="UP001199816">
    <property type="component" value="Unassembled WGS sequence"/>
</dbReference>
<dbReference type="InterPro" id="IPR050471">
    <property type="entry name" value="AB_hydrolase"/>
</dbReference>
<evidence type="ECO:0000259" key="1">
    <source>
        <dbReference type="Pfam" id="PF00561"/>
    </source>
</evidence>
<dbReference type="SUPFAM" id="SSF53474">
    <property type="entry name" value="alpha/beta-Hydrolases"/>
    <property type="match status" value="1"/>
</dbReference>
<dbReference type="PANTHER" id="PTHR43433:SF4">
    <property type="entry name" value="NON-HEME CHLOROPEROXIDASE-RELATED"/>
    <property type="match status" value="1"/>
</dbReference>
<keyword evidence="3" id="KW-1185">Reference proteome</keyword>
<keyword evidence="2" id="KW-0378">Hydrolase</keyword>
<evidence type="ECO:0000313" key="2">
    <source>
        <dbReference type="EMBL" id="MCD2421567.1"/>
    </source>
</evidence>
<dbReference type="EMBL" id="JAJNEC010000003">
    <property type="protein sequence ID" value="MCD2421567.1"/>
    <property type="molecule type" value="Genomic_DNA"/>
</dbReference>
<gene>
    <name evidence="2" type="ORF">LQ567_02260</name>
</gene>
<dbReference type="PRINTS" id="PR00111">
    <property type="entry name" value="ABHYDROLASE"/>
</dbReference>
<comment type="caution">
    <text evidence="2">The sequence shown here is derived from an EMBL/GenBank/DDBJ whole genome shotgun (WGS) entry which is preliminary data.</text>
</comment>
<dbReference type="InterPro" id="IPR000073">
    <property type="entry name" value="AB_hydrolase_1"/>
</dbReference>
<accession>A0ABS8PKD7</accession>
<dbReference type="Gene3D" id="3.40.50.1820">
    <property type="entry name" value="alpha/beta hydrolase"/>
    <property type="match status" value="1"/>
</dbReference>
<proteinExistence type="predicted"/>
<name>A0ABS8PKD7_9BACT</name>
<sequence>MKTISYRDPVQQETIDIAYCDYGTGQPLVLIHGWPLSMEMWEYQWSDLVDNGNRVISYDRRGFGNSSKPWVGYDYDTLAADLDALIVALDLQEVILVGFSMGGGEVARYLKNHGSHRISRVVLISPVLPFLMQTTGNPAGVDAAVFSTMISGIKTDRIGFLDAFLKDFFGTSLLNKPADKPLQEYYRALASRAAMHATLHCITSFSATDFRPDLEAMDLPVLLIHGDEDAIVPREASSDRLAELLPQVQYAVYAGAPHGLFYTHRGRLNKDLINFINGVPYKQDTEESLPPVIPPILF</sequence>
<dbReference type="PANTHER" id="PTHR43433">
    <property type="entry name" value="HYDROLASE, ALPHA/BETA FOLD FAMILY PROTEIN"/>
    <property type="match status" value="1"/>
</dbReference>
<protein>
    <submittedName>
        <fullName evidence="2">Alpha/beta hydrolase</fullName>
    </submittedName>
</protein>
<dbReference type="InterPro" id="IPR029058">
    <property type="entry name" value="AB_hydrolase_fold"/>
</dbReference>
<dbReference type="GO" id="GO:0016787">
    <property type="term" value="F:hydrolase activity"/>
    <property type="evidence" value="ECO:0007669"/>
    <property type="project" value="UniProtKB-KW"/>
</dbReference>
<feature type="domain" description="AB hydrolase-1" evidence="1">
    <location>
        <begin position="27"/>
        <end position="264"/>
    </location>
</feature>
<organism evidence="2 3">
    <name type="scientific">Niabella pedocola</name>
    <dbReference type="NCBI Taxonomy" id="1752077"/>
    <lineage>
        <taxon>Bacteria</taxon>
        <taxon>Pseudomonadati</taxon>
        <taxon>Bacteroidota</taxon>
        <taxon>Chitinophagia</taxon>
        <taxon>Chitinophagales</taxon>
        <taxon>Chitinophagaceae</taxon>
        <taxon>Niabella</taxon>
    </lineage>
</organism>
<dbReference type="Pfam" id="PF00561">
    <property type="entry name" value="Abhydrolase_1"/>
    <property type="match status" value="1"/>
</dbReference>
<reference evidence="2 3" key="1">
    <citation type="submission" date="2021-11" db="EMBL/GenBank/DDBJ databases">
        <title>Genomic of Niabella pedocola.</title>
        <authorList>
            <person name="Wu T."/>
        </authorList>
    </citation>
    <scope>NUCLEOTIDE SEQUENCE [LARGE SCALE GENOMIC DNA]</scope>
    <source>
        <strain evidence="2 3">JCM 31011</strain>
    </source>
</reference>
<evidence type="ECO:0000313" key="3">
    <source>
        <dbReference type="Proteomes" id="UP001199816"/>
    </source>
</evidence>